<dbReference type="InterPro" id="IPR012337">
    <property type="entry name" value="RNaseH-like_sf"/>
</dbReference>
<dbReference type="Gene3D" id="3.30.420.10">
    <property type="entry name" value="Ribonuclease H-like superfamily/Ribonuclease H"/>
    <property type="match status" value="1"/>
</dbReference>
<dbReference type="SUPFAM" id="SSF53098">
    <property type="entry name" value="Ribonuclease H-like"/>
    <property type="match status" value="1"/>
</dbReference>
<proteinExistence type="predicted"/>
<dbReference type="InterPro" id="IPR036397">
    <property type="entry name" value="RNaseH_sf"/>
</dbReference>
<dbReference type="InterPro" id="IPR002156">
    <property type="entry name" value="RNaseH_domain"/>
</dbReference>
<reference evidence="2" key="1">
    <citation type="journal article" date="2021" name="J. Hered.">
        <title>Genome Assembly of Salicaceae Populus deltoides (Eastern Cottonwood) I-69 Based on Nanopore Sequencing and Hi-C Technologies.</title>
        <authorList>
            <person name="Bai S."/>
            <person name="Wu H."/>
            <person name="Zhang J."/>
            <person name="Pan Z."/>
            <person name="Zhao W."/>
            <person name="Li Z."/>
            <person name="Tong C."/>
        </authorList>
    </citation>
    <scope>NUCLEOTIDE SEQUENCE</scope>
    <source>
        <tissue evidence="2">Leaf</tissue>
    </source>
</reference>
<dbReference type="PANTHER" id="PTHR46387:SF40">
    <property type="entry name" value="POLYNUCLEOTIDYL TRANSFERASE, RIBONUCLEASE H-LIKE SUPERFAMILY PROTEIN"/>
    <property type="match status" value="1"/>
</dbReference>
<comment type="caution">
    <text evidence="2">The sequence shown here is derived from an EMBL/GenBank/DDBJ whole genome shotgun (WGS) entry which is preliminary data.</text>
</comment>
<keyword evidence="3" id="KW-1185">Reference proteome</keyword>
<name>A0A8T2Z118_POPDE</name>
<sequence>MDCLRRRKSTFPHMGSTTLPILSKHPMFKMIFLANFFLALSRSPQIHYSLLVFVLNPINSLLVYFQEPASSFRAKELDNNFPPKRLPQPLESIKLHGSTSISTNPQKKFLKSDNGVEAKRISSSCPSCILEFDGASKGNPGPAGAGAVLRAEDGSMVCRLREGLGIATNNVAEYRAVLLGLKHALKKGFKYICVQGDSNLVCMQIQGLWKLKNQNLADLCKEAKELKDMFTSFQIKHVPREFNFEADVQANLATNLRDGQIEEDCIRK</sequence>
<gene>
    <name evidence="2" type="ORF">H0E87_008497</name>
</gene>
<dbReference type="PANTHER" id="PTHR46387">
    <property type="entry name" value="POLYNUCLEOTIDYL TRANSFERASE, RIBONUCLEASE H-LIKE SUPERFAMILY PROTEIN"/>
    <property type="match status" value="1"/>
</dbReference>
<dbReference type="Pfam" id="PF13456">
    <property type="entry name" value="RVT_3"/>
    <property type="match status" value="1"/>
</dbReference>
<dbReference type="CDD" id="cd09279">
    <property type="entry name" value="RNase_HI_like"/>
    <property type="match status" value="1"/>
</dbReference>
<evidence type="ECO:0000259" key="1">
    <source>
        <dbReference type="PROSITE" id="PS50879"/>
    </source>
</evidence>
<dbReference type="AlphaFoldDB" id="A0A8T2Z118"/>
<evidence type="ECO:0000313" key="3">
    <source>
        <dbReference type="Proteomes" id="UP000807159"/>
    </source>
</evidence>
<dbReference type="FunFam" id="3.30.420.10:FF:000076">
    <property type="entry name" value="RBR-type E3 ubiquitin transferase"/>
    <property type="match status" value="1"/>
</dbReference>
<protein>
    <recommendedName>
        <fullName evidence="1">RNase H type-1 domain-containing protein</fullName>
    </recommendedName>
</protein>
<organism evidence="2 3">
    <name type="scientific">Populus deltoides</name>
    <name type="common">Eastern poplar</name>
    <name type="synonym">Eastern cottonwood</name>
    <dbReference type="NCBI Taxonomy" id="3696"/>
    <lineage>
        <taxon>Eukaryota</taxon>
        <taxon>Viridiplantae</taxon>
        <taxon>Streptophyta</taxon>
        <taxon>Embryophyta</taxon>
        <taxon>Tracheophyta</taxon>
        <taxon>Spermatophyta</taxon>
        <taxon>Magnoliopsida</taxon>
        <taxon>eudicotyledons</taxon>
        <taxon>Gunneridae</taxon>
        <taxon>Pentapetalae</taxon>
        <taxon>rosids</taxon>
        <taxon>fabids</taxon>
        <taxon>Malpighiales</taxon>
        <taxon>Salicaceae</taxon>
        <taxon>Saliceae</taxon>
        <taxon>Populus</taxon>
    </lineage>
</organism>
<dbReference type="Proteomes" id="UP000807159">
    <property type="component" value="Chromosome 4"/>
</dbReference>
<accession>A0A8T2Z118</accession>
<dbReference type="EMBL" id="JACEGQ020000004">
    <property type="protein sequence ID" value="KAH8510981.1"/>
    <property type="molecule type" value="Genomic_DNA"/>
</dbReference>
<dbReference type="PROSITE" id="PS50879">
    <property type="entry name" value="RNASE_H_1"/>
    <property type="match status" value="1"/>
</dbReference>
<evidence type="ECO:0000313" key="2">
    <source>
        <dbReference type="EMBL" id="KAH8510981.1"/>
    </source>
</evidence>
<feature type="domain" description="RNase H type-1" evidence="1">
    <location>
        <begin position="124"/>
        <end position="255"/>
    </location>
</feature>
<dbReference type="GO" id="GO:0003676">
    <property type="term" value="F:nucleic acid binding"/>
    <property type="evidence" value="ECO:0007669"/>
    <property type="project" value="InterPro"/>
</dbReference>
<dbReference type="GO" id="GO:0004523">
    <property type="term" value="F:RNA-DNA hybrid ribonuclease activity"/>
    <property type="evidence" value="ECO:0007669"/>
    <property type="project" value="InterPro"/>
</dbReference>